<proteinExistence type="predicted"/>
<evidence type="ECO:0000256" key="1">
    <source>
        <dbReference type="SAM" id="MobiDB-lite"/>
    </source>
</evidence>
<dbReference type="AlphaFoldDB" id="A0A812SCQ1"/>
<keyword evidence="3" id="KW-1185">Reference proteome</keyword>
<reference evidence="2" key="1">
    <citation type="submission" date="2021-02" db="EMBL/GenBank/DDBJ databases">
        <authorList>
            <person name="Dougan E. K."/>
            <person name="Rhodes N."/>
            <person name="Thang M."/>
            <person name="Chan C."/>
        </authorList>
    </citation>
    <scope>NUCLEOTIDE SEQUENCE</scope>
</reference>
<dbReference type="EMBL" id="CAJNDS010002435">
    <property type="protein sequence ID" value="CAE7473807.1"/>
    <property type="molecule type" value="Genomic_DNA"/>
</dbReference>
<name>A0A812SCQ1_9DINO</name>
<organism evidence="2 3">
    <name type="scientific">Symbiodinium natans</name>
    <dbReference type="NCBI Taxonomy" id="878477"/>
    <lineage>
        <taxon>Eukaryota</taxon>
        <taxon>Sar</taxon>
        <taxon>Alveolata</taxon>
        <taxon>Dinophyceae</taxon>
        <taxon>Suessiales</taxon>
        <taxon>Symbiodiniaceae</taxon>
        <taxon>Symbiodinium</taxon>
    </lineage>
</organism>
<evidence type="ECO:0000313" key="3">
    <source>
        <dbReference type="Proteomes" id="UP000604046"/>
    </source>
</evidence>
<dbReference type="Proteomes" id="UP000604046">
    <property type="component" value="Unassembled WGS sequence"/>
</dbReference>
<accession>A0A812SCQ1</accession>
<feature type="compositionally biased region" description="Low complexity" evidence="1">
    <location>
        <begin position="52"/>
        <end position="61"/>
    </location>
</feature>
<protein>
    <submittedName>
        <fullName evidence="2">Uncharacterized protein</fullName>
    </submittedName>
</protein>
<gene>
    <name evidence="2" type="ORF">SNAT2548_LOCUS26624</name>
</gene>
<feature type="compositionally biased region" description="Basic residues" evidence="1">
    <location>
        <begin position="1"/>
        <end position="20"/>
    </location>
</feature>
<comment type="caution">
    <text evidence="2">The sequence shown here is derived from an EMBL/GenBank/DDBJ whole genome shotgun (WGS) entry which is preliminary data.</text>
</comment>
<evidence type="ECO:0000313" key="2">
    <source>
        <dbReference type="EMBL" id="CAE7473807.1"/>
    </source>
</evidence>
<feature type="compositionally biased region" description="Low complexity" evidence="1">
    <location>
        <begin position="21"/>
        <end position="32"/>
    </location>
</feature>
<feature type="region of interest" description="Disordered" evidence="1">
    <location>
        <begin position="1"/>
        <end position="64"/>
    </location>
</feature>
<sequence>MQVARHHRWSCGRARPRAGRAGRSLRSPRPGSLRGGEHEPRGAQSRGRKARAGAQAAIRGDAAGHGPLAIEIQKRFVQFFMLSVGDGSSCRLVPLGN</sequence>